<reference evidence="2" key="3">
    <citation type="submission" date="2024-01" db="EMBL/GenBank/DDBJ databases">
        <authorList>
            <person name="Coelho M.A."/>
            <person name="David-Palma M."/>
            <person name="Shea T."/>
            <person name="Sun S."/>
            <person name="Cuomo C.A."/>
            <person name="Heitman J."/>
        </authorList>
    </citation>
    <scope>NUCLEOTIDE SEQUENCE</scope>
    <source>
        <strain evidence="2">CBS 7841</strain>
    </source>
</reference>
<feature type="region of interest" description="Disordered" evidence="1">
    <location>
        <begin position="1"/>
        <end position="22"/>
    </location>
</feature>
<evidence type="ECO:0000256" key="1">
    <source>
        <dbReference type="SAM" id="MobiDB-lite"/>
    </source>
</evidence>
<gene>
    <name evidence="2" type="ORF">L203_102448</name>
</gene>
<feature type="region of interest" description="Disordered" evidence="1">
    <location>
        <begin position="402"/>
        <end position="466"/>
    </location>
</feature>
<accession>A0A1E3HH27</accession>
<feature type="compositionally biased region" description="Low complexity" evidence="1">
    <location>
        <begin position="522"/>
        <end position="536"/>
    </location>
</feature>
<evidence type="ECO:0000313" key="3">
    <source>
        <dbReference type="Proteomes" id="UP000094043"/>
    </source>
</evidence>
<feature type="region of interest" description="Disordered" evidence="1">
    <location>
        <begin position="489"/>
        <end position="560"/>
    </location>
</feature>
<dbReference type="AlphaFoldDB" id="A0A1E3HH27"/>
<dbReference type="EMBL" id="CP143786">
    <property type="protein sequence ID" value="WVN87271.1"/>
    <property type="molecule type" value="Genomic_DNA"/>
</dbReference>
<keyword evidence="3" id="KW-1185">Reference proteome</keyword>
<feature type="compositionally biased region" description="Basic and acidic residues" evidence="1">
    <location>
        <begin position="173"/>
        <end position="199"/>
    </location>
</feature>
<reference evidence="2" key="2">
    <citation type="journal article" date="2022" name="Elife">
        <title>Obligate sexual reproduction of a homothallic fungus closely related to the Cryptococcus pathogenic species complex.</title>
        <authorList>
            <person name="Passer A.R."/>
            <person name="Clancey S.A."/>
            <person name="Shea T."/>
            <person name="David-Palma M."/>
            <person name="Averette A.F."/>
            <person name="Boekhout T."/>
            <person name="Porcel B.M."/>
            <person name="Nowrousian M."/>
            <person name="Cuomo C.A."/>
            <person name="Sun S."/>
            <person name="Heitman J."/>
            <person name="Coelho M.A."/>
        </authorList>
    </citation>
    <scope>NUCLEOTIDE SEQUENCE</scope>
    <source>
        <strain evidence="2">CBS 7841</strain>
    </source>
</reference>
<dbReference type="GeneID" id="91086660"/>
<dbReference type="VEuPathDB" id="FungiDB:L203_06521"/>
<sequence length="560" mass="63527">MSAVVSPSATVFAPPDNSQRHTPTYAHRKINTVTTTHYTLGHVDNVLTTNGSDICVDSKDRRGVGMAFDLNAHRDSTNMMMSNEFGSHVNGNIPMDPVIEDGRVDGFGDVVGDGDQSTHFVLGKRKVEEELDTEGEDELLEDGDLRRIEAGRPAAIDATDSHETKDVTERLEYVEEKEDKAESDSRSDIAAFKEDEKPKRAPRKRRKWLRKGEVDPDDPVAVARQQAKHKLIDDAIGSLDAQEEALLKGTHPQLLSLWQELESRKQLQFGWVEARKEATESEYTRMKHHWEETARFNFHVRLDEIANELTHDNRQKNARIHAERTALRRDPNTLPNLRAGRGGGGWTIFDKYLLSTGEQHLISVEIQGQVRQRRDISREIRPLSEADAMTDLQKMGLIQPPAQDQVQSPSPPHRSSSIHSHYNHAHGQQSKRPPIQAPWPQPERRYQPPPVLPPTQPHGIWDRPDPVYHSLLPPPYPLTYDSRAVHEYDDRRERERIPPAAVAYQSRPDPPSRYHFWQDPVPGSSSSSKTGPPSMGYFPLYPRSTTLQSQMGHPPPRLSR</sequence>
<protein>
    <submittedName>
        <fullName evidence="2">Uncharacterized protein</fullName>
    </submittedName>
</protein>
<dbReference type="OrthoDB" id="20886at2759"/>
<evidence type="ECO:0000313" key="2">
    <source>
        <dbReference type="EMBL" id="WVN87271.1"/>
    </source>
</evidence>
<feature type="compositionally biased region" description="Pro residues" evidence="1">
    <location>
        <begin position="435"/>
        <end position="456"/>
    </location>
</feature>
<organism evidence="2 3">
    <name type="scientific">Cryptococcus depauperatus CBS 7841</name>
    <dbReference type="NCBI Taxonomy" id="1295531"/>
    <lineage>
        <taxon>Eukaryota</taxon>
        <taxon>Fungi</taxon>
        <taxon>Dikarya</taxon>
        <taxon>Basidiomycota</taxon>
        <taxon>Agaricomycotina</taxon>
        <taxon>Tremellomycetes</taxon>
        <taxon>Tremellales</taxon>
        <taxon>Cryptococcaceae</taxon>
        <taxon>Cryptococcus</taxon>
    </lineage>
</organism>
<reference evidence="2" key="1">
    <citation type="submission" date="2016-06" db="EMBL/GenBank/DDBJ databases">
        <authorList>
            <person name="Cuomo C."/>
            <person name="Litvintseva A."/>
            <person name="Heitman J."/>
            <person name="Chen Y."/>
            <person name="Sun S."/>
            <person name="Springer D."/>
            <person name="Dromer F."/>
            <person name="Young S."/>
            <person name="Zeng Q."/>
            <person name="Chapman S."/>
            <person name="Gujja S."/>
            <person name="Saif S."/>
            <person name="Birren B."/>
        </authorList>
    </citation>
    <scope>NUCLEOTIDE SEQUENCE</scope>
    <source>
        <strain evidence="2">CBS 7841</strain>
    </source>
</reference>
<dbReference type="RefSeq" id="XP_066067971.1">
    <property type="nucleotide sequence ID" value="XM_066211874.1"/>
</dbReference>
<feature type="region of interest" description="Disordered" evidence="1">
    <location>
        <begin position="173"/>
        <end position="207"/>
    </location>
</feature>
<name>A0A1E3HH27_9TREE</name>
<proteinExistence type="predicted"/>
<dbReference type="KEGG" id="cdep:91086660"/>
<dbReference type="Proteomes" id="UP000094043">
    <property type="component" value="Chromosome 3"/>
</dbReference>